<accession>A0A7D5G6E2</accession>
<sequence length="78" mass="9864">MNFLEKWYDTWWWAISERMNPLHPLADWEPDFFEYINEGWLDMYYEPPTDQERKDAFIKSITINSNPYYNEKYYDYEV</sequence>
<evidence type="ECO:0000313" key="1">
    <source>
        <dbReference type="EMBL" id="QLF86237.1"/>
    </source>
</evidence>
<evidence type="ECO:0000313" key="2">
    <source>
        <dbReference type="Proteomes" id="UP000510897"/>
    </source>
</evidence>
<reference evidence="1 2" key="2">
    <citation type="submission" date="2020-07" db="EMBL/GenBank/DDBJ databases">
        <title>Signatures of coevolution in a cyanophage population.</title>
        <authorList>
            <person name="Abebe J."/>
        </authorList>
    </citation>
    <scope>NUCLEOTIDE SEQUENCE [LARGE SCALE GENOMIC DNA]</scope>
    <source>
        <strain evidence="1">0809CC03</strain>
    </source>
</reference>
<reference evidence="1 2" key="1">
    <citation type="submission" date="2020-06" db="EMBL/GenBank/DDBJ databases">
        <authorList>
            <person name="Puxty R.J."/>
            <person name="Weihe C."/>
            <person name="Marston M.F."/>
            <person name="Martiny J.B.H."/>
        </authorList>
    </citation>
    <scope>NUCLEOTIDE SEQUENCE [LARGE SCALE GENOMIC DNA]</scope>
    <source>
        <strain evidence="1">0809CC03</strain>
    </source>
</reference>
<dbReference type="Proteomes" id="UP000510897">
    <property type="component" value="Segment"/>
</dbReference>
<proteinExistence type="predicted"/>
<protein>
    <submittedName>
        <fullName evidence="1">Uncharacterized protein</fullName>
    </submittedName>
</protein>
<name>A0A7D5G6E2_9CAUD</name>
<gene>
    <name evidence="1" type="ORF">CC030809_00181</name>
</gene>
<organism evidence="1 2">
    <name type="scientific">Synechococcus phage S-CAM7</name>
    <dbReference type="NCBI Taxonomy" id="1883368"/>
    <lineage>
        <taxon>Viruses</taxon>
        <taxon>Duplodnaviria</taxon>
        <taxon>Heunggongvirae</taxon>
        <taxon>Uroviricota</taxon>
        <taxon>Caudoviricetes</taxon>
        <taxon>Pantevenvirales</taxon>
        <taxon>Kyanoviridae</taxon>
        <taxon>Mazuvirus</taxon>
        <taxon>Mazuvirus scam7</taxon>
    </lineage>
</organism>
<dbReference type="EMBL" id="MT586120">
    <property type="protein sequence ID" value="QLF86237.1"/>
    <property type="molecule type" value="Genomic_DNA"/>
</dbReference>